<evidence type="ECO:0000313" key="3">
    <source>
        <dbReference type="Proteomes" id="UP000240708"/>
    </source>
</evidence>
<organism evidence="2 3">
    <name type="scientific">Cecembia rubra</name>
    <dbReference type="NCBI Taxonomy" id="1485585"/>
    <lineage>
        <taxon>Bacteria</taxon>
        <taxon>Pseudomonadati</taxon>
        <taxon>Bacteroidota</taxon>
        <taxon>Cytophagia</taxon>
        <taxon>Cytophagales</taxon>
        <taxon>Cyclobacteriaceae</taxon>
        <taxon>Cecembia</taxon>
    </lineage>
</organism>
<name>A0A2P8E1U8_9BACT</name>
<dbReference type="RefSeq" id="WP_106567771.1">
    <property type="nucleotide sequence ID" value="NZ_PYGF01000007.1"/>
</dbReference>
<sequence>MFQNRKIIIATKHHKEQVIAPILEKELGVNCFTDETFDTDALGTFTGEVERELDPISTAREKCLRAMKANNCDLGIASEGSFGPHPSMFFISADDEFLIFIDTKNNIEVIARELSTSTNFNGRQIQTQKELFEFAEQVGFPAHGLILRKSKDENTDIYKGITESEILQKSFNYFFSKYNSVYAETDMRAMYNPTRMSVIEQATQKLVQKIKSTCPQCQTPGFGITDAKKGLECSLCISPTNSTLSYIYVCQQCKFTKEEMYPNKKTTEDPTYCDCCNP</sequence>
<dbReference type="Proteomes" id="UP000240708">
    <property type="component" value="Unassembled WGS sequence"/>
</dbReference>
<protein>
    <recommendedName>
        <fullName evidence="1">DUF6671 domain-containing protein</fullName>
    </recommendedName>
</protein>
<dbReference type="EMBL" id="PYGF01000007">
    <property type="protein sequence ID" value="PSL03387.1"/>
    <property type="molecule type" value="Genomic_DNA"/>
</dbReference>
<accession>A0A2P8E1U8</accession>
<dbReference type="InterPro" id="IPR046612">
    <property type="entry name" value="DUF6671"/>
</dbReference>
<evidence type="ECO:0000313" key="2">
    <source>
        <dbReference type="EMBL" id="PSL03387.1"/>
    </source>
</evidence>
<dbReference type="Pfam" id="PF20376">
    <property type="entry name" value="DUF6671"/>
    <property type="match status" value="1"/>
</dbReference>
<keyword evidence="3" id="KW-1185">Reference proteome</keyword>
<evidence type="ECO:0000259" key="1">
    <source>
        <dbReference type="Pfam" id="PF20376"/>
    </source>
</evidence>
<feature type="domain" description="DUF6671" evidence="1">
    <location>
        <begin position="62"/>
        <end position="278"/>
    </location>
</feature>
<dbReference type="OrthoDB" id="9793837at2"/>
<proteinExistence type="predicted"/>
<reference evidence="2 3" key="1">
    <citation type="submission" date="2018-03" db="EMBL/GenBank/DDBJ databases">
        <title>Genomic Encyclopedia of Archaeal and Bacterial Type Strains, Phase II (KMG-II): from individual species to whole genera.</title>
        <authorList>
            <person name="Goeker M."/>
        </authorList>
    </citation>
    <scope>NUCLEOTIDE SEQUENCE [LARGE SCALE GENOMIC DNA]</scope>
    <source>
        <strain evidence="2 3">DSM 28057</strain>
    </source>
</reference>
<dbReference type="AlphaFoldDB" id="A0A2P8E1U8"/>
<comment type="caution">
    <text evidence="2">The sequence shown here is derived from an EMBL/GenBank/DDBJ whole genome shotgun (WGS) entry which is preliminary data.</text>
</comment>
<gene>
    <name evidence="2" type="ORF">CLV48_107105</name>
</gene>